<dbReference type="GO" id="GO:0006032">
    <property type="term" value="P:chitin catabolic process"/>
    <property type="evidence" value="ECO:0007669"/>
    <property type="project" value="TreeGrafter"/>
</dbReference>
<dbReference type="SMART" id="SM00636">
    <property type="entry name" value="Glyco_18"/>
    <property type="match status" value="1"/>
</dbReference>
<dbReference type="PANTHER" id="PTHR11177:SF390">
    <property type="entry name" value="CHITINASE 11"/>
    <property type="match status" value="1"/>
</dbReference>
<proteinExistence type="evidence at transcript level"/>
<evidence type="ECO:0000259" key="1">
    <source>
        <dbReference type="PROSITE" id="PS51910"/>
    </source>
</evidence>
<dbReference type="SUPFAM" id="SSF54556">
    <property type="entry name" value="Chitinase insertion domain"/>
    <property type="match status" value="1"/>
</dbReference>
<dbReference type="GO" id="GO:0005975">
    <property type="term" value="P:carbohydrate metabolic process"/>
    <property type="evidence" value="ECO:0007669"/>
    <property type="project" value="InterPro"/>
</dbReference>
<dbReference type="InterPro" id="IPR017853">
    <property type="entry name" value="GH"/>
</dbReference>
<protein>
    <submittedName>
        <fullName evidence="2">Putative chitinase</fullName>
    </submittedName>
</protein>
<dbReference type="GO" id="GO:0008061">
    <property type="term" value="F:chitin binding"/>
    <property type="evidence" value="ECO:0007669"/>
    <property type="project" value="InterPro"/>
</dbReference>
<dbReference type="InterPro" id="IPR011583">
    <property type="entry name" value="Chitinase_II/V-like_cat"/>
</dbReference>
<dbReference type="InterPro" id="IPR029070">
    <property type="entry name" value="Chitinase_insertion_sf"/>
</dbReference>
<dbReference type="GO" id="GO:0004568">
    <property type="term" value="F:chitinase activity"/>
    <property type="evidence" value="ECO:0007669"/>
    <property type="project" value="TreeGrafter"/>
</dbReference>
<feature type="non-terminal residue" evidence="2">
    <location>
        <position position="1"/>
    </location>
</feature>
<organism evidence="2">
    <name type="scientific">Rhipicephalus pulchellus</name>
    <name type="common">Yellow backed tick</name>
    <name type="synonym">Dermacentor pulchellus</name>
    <dbReference type="NCBI Taxonomy" id="72859"/>
    <lineage>
        <taxon>Eukaryota</taxon>
        <taxon>Metazoa</taxon>
        <taxon>Ecdysozoa</taxon>
        <taxon>Arthropoda</taxon>
        <taxon>Chelicerata</taxon>
        <taxon>Arachnida</taxon>
        <taxon>Acari</taxon>
        <taxon>Parasitiformes</taxon>
        <taxon>Ixodida</taxon>
        <taxon>Ixodoidea</taxon>
        <taxon>Ixodidae</taxon>
        <taxon>Rhipicephalinae</taxon>
        <taxon>Rhipicephalus</taxon>
        <taxon>Rhipicephalus</taxon>
    </lineage>
</organism>
<feature type="domain" description="GH18" evidence="1">
    <location>
        <begin position="76"/>
        <end position="425"/>
    </location>
</feature>
<sequence>RKGFVEWVTGYEENRSASHSEQHEQEIEDCKRLKGVLSSSVHKYFSAMLLVKFFLRSNIWLILLVLQCLVAATRSFNHVCYVVAPSLSPDTLPIDKVDEKLCSHIIMGFATVSRNSTVDLTPMGGPDALAKLAALRERKSTLKLMISVKGDVNIKDMLWSASRRQRFVHSVASTLRAANLSGVDLDLKLPNILYAFKYVSLLKEFYLEFKNDTKQPLLLSVALPAKVWLLGEIYRVSPIKRYADFVNLMTYEFNTYHWLKPWVNHNSPLFPRSPALPYFRRLNVAFSAQLWVKMGMPKSKIMVGIPTFGLSWVLRNPRSWQIGSRATGRDPRNGGYVSFADVCSLLKNGTKMEFDDKAMVPYMHKDTLWVSYDDQRSVALKTDWIFLNGYGGTMTYNLNFDDWSGKCTNETFPLQRTINRHGYLRREHFEKAEK</sequence>
<dbReference type="PANTHER" id="PTHR11177">
    <property type="entry name" value="CHITINASE"/>
    <property type="match status" value="1"/>
</dbReference>
<reference evidence="2" key="2">
    <citation type="journal article" date="2015" name="J. Proteomics">
        <title>Sexual differences in the sialomes of the zebra tick, Rhipicephalus pulchellus.</title>
        <authorList>
            <person name="Tan A.W."/>
            <person name="Francischetti I.M."/>
            <person name="Slovak M."/>
            <person name="Kini R.M."/>
            <person name="Ribeiro J.M."/>
        </authorList>
    </citation>
    <scope>NUCLEOTIDE SEQUENCE</scope>
    <source>
        <tissue evidence="2">Salivary gland</tissue>
    </source>
</reference>
<dbReference type="EMBL" id="GACK01001583">
    <property type="protein sequence ID" value="JAA63451.1"/>
    <property type="molecule type" value="mRNA"/>
</dbReference>
<dbReference type="InterPro" id="IPR050314">
    <property type="entry name" value="Glycosyl_Hydrlase_18"/>
</dbReference>
<dbReference type="GO" id="GO:0005576">
    <property type="term" value="C:extracellular region"/>
    <property type="evidence" value="ECO:0007669"/>
    <property type="project" value="TreeGrafter"/>
</dbReference>
<dbReference type="Gene3D" id="3.10.50.10">
    <property type="match status" value="1"/>
</dbReference>
<dbReference type="Pfam" id="PF00704">
    <property type="entry name" value="Glyco_hydro_18"/>
    <property type="match status" value="1"/>
</dbReference>
<name>L7MGW4_RHIPC</name>
<evidence type="ECO:0000313" key="2">
    <source>
        <dbReference type="EMBL" id="JAA63451.1"/>
    </source>
</evidence>
<reference evidence="2" key="1">
    <citation type="submission" date="2012-11" db="EMBL/GenBank/DDBJ databases">
        <authorList>
            <person name="Lucero-Rivera Y.E."/>
            <person name="Tovar-Ramirez D."/>
        </authorList>
    </citation>
    <scope>NUCLEOTIDE SEQUENCE</scope>
    <source>
        <tissue evidence="2">Salivary gland</tissue>
    </source>
</reference>
<dbReference type="Gene3D" id="3.20.20.80">
    <property type="entry name" value="Glycosidases"/>
    <property type="match status" value="1"/>
</dbReference>
<dbReference type="AlphaFoldDB" id="L7MGW4"/>
<dbReference type="InterPro" id="IPR001223">
    <property type="entry name" value="Glyco_hydro18_cat"/>
</dbReference>
<dbReference type="PROSITE" id="PS51910">
    <property type="entry name" value="GH18_2"/>
    <property type="match status" value="1"/>
</dbReference>
<dbReference type="SUPFAM" id="SSF51445">
    <property type="entry name" value="(Trans)glycosidases"/>
    <property type="match status" value="1"/>
</dbReference>
<accession>L7MGW4</accession>